<gene>
    <name evidence="9" type="ORF">TRIADDRAFT_31721</name>
</gene>
<dbReference type="RefSeq" id="XP_002116954.1">
    <property type="nucleotide sequence ID" value="XM_002116918.1"/>
</dbReference>
<dbReference type="FunFam" id="3.20.20.80:FF:000019">
    <property type="entry name" value="glycoprotein endo-alpha-1,2-mannosidase"/>
    <property type="match status" value="1"/>
</dbReference>
<evidence type="ECO:0008006" key="11">
    <source>
        <dbReference type="Google" id="ProtNLM"/>
    </source>
</evidence>
<dbReference type="GO" id="GO:0000139">
    <property type="term" value="C:Golgi membrane"/>
    <property type="evidence" value="ECO:0007669"/>
    <property type="project" value="UniProtKB-SubCell"/>
</dbReference>
<evidence type="ECO:0000256" key="4">
    <source>
        <dbReference type="ARBA" id="ARBA00022801"/>
    </source>
</evidence>
<keyword evidence="7" id="KW-0333">Golgi apparatus</keyword>
<evidence type="ECO:0000256" key="8">
    <source>
        <dbReference type="ARBA" id="ARBA00023136"/>
    </source>
</evidence>
<evidence type="ECO:0000313" key="9">
    <source>
        <dbReference type="EMBL" id="EDV20528.1"/>
    </source>
</evidence>
<proteinExistence type="inferred from homology"/>
<evidence type="ECO:0000256" key="5">
    <source>
        <dbReference type="ARBA" id="ARBA00022968"/>
    </source>
</evidence>
<dbReference type="Gene3D" id="3.20.20.80">
    <property type="entry name" value="Glycosidases"/>
    <property type="match status" value="1"/>
</dbReference>
<dbReference type="KEGG" id="tad:TRIADDRAFT_31721"/>
<dbReference type="HOGENOM" id="CLU_042710_1_1_1"/>
<dbReference type="GO" id="GO:0004559">
    <property type="term" value="F:alpha-mannosidase activity"/>
    <property type="evidence" value="ECO:0000318"/>
    <property type="project" value="GO_Central"/>
</dbReference>
<evidence type="ECO:0000256" key="7">
    <source>
        <dbReference type="ARBA" id="ARBA00023034"/>
    </source>
</evidence>
<dbReference type="PhylomeDB" id="B3S9T5"/>
<keyword evidence="10" id="KW-1185">Reference proteome</keyword>
<dbReference type="InParanoid" id="B3S9T5"/>
<dbReference type="EMBL" id="DS985259">
    <property type="protein sequence ID" value="EDV20528.1"/>
    <property type="molecule type" value="Genomic_DNA"/>
</dbReference>
<dbReference type="InterPro" id="IPR026071">
    <property type="entry name" value="Glyco_Hydrolase_99"/>
</dbReference>
<evidence type="ECO:0000256" key="2">
    <source>
        <dbReference type="ARBA" id="ARBA00009559"/>
    </source>
</evidence>
<dbReference type="OrthoDB" id="406152at2759"/>
<dbReference type="STRING" id="10228.B3S9T5"/>
<dbReference type="GeneID" id="6758167"/>
<dbReference type="PANTHER" id="PTHR13572:SF4">
    <property type="entry name" value="RE57134P"/>
    <property type="match status" value="1"/>
</dbReference>
<dbReference type="CTD" id="6758167"/>
<evidence type="ECO:0000313" key="10">
    <source>
        <dbReference type="Proteomes" id="UP000009022"/>
    </source>
</evidence>
<dbReference type="OMA" id="WRKNDER"/>
<evidence type="ECO:0000256" key="1">
    <source>
        <dbReference type="ARBA" id="ARBA00004323"/>
    </source>
</evidence>
<evidence type="ECO:0000256" key="3">
    <source>
        <dbReference type="ARBA" id="ARBA00022692"/>
    </source>
</evidence>
<comment type="subcellular location">
    <subcellularLocation>
        <location evidence="1">Golgi apparatus membrane</location>
        <topology evidence="1">Single-pass type II membrane protein</topology>
    </subcellularLocation>
</comment>
<dbReference type="Proteomes" id="UP000009022">
    <property type="component" value="Unassembled WGS sequence"/>
</dbReference>
<sequence>MEGNLKSNDDNHADSGNSNKLVAANRTIHNPAVSYDVHIFYYAWYGNPENDAKYIHWNHQYLKHWESAVAERYKKYSGRHAPPDDIGANFYPFLGPYSSWNKTIIQDHMKQIQLAGAGVVVLSWYPPGKSDPEGKPSDSAVLPLLLAADEHNLKITFHIEPYKDRTPDSVRNDIKYIIDTYGHYPSFYKRKWKGQQLPLIYVYDSYHIKPKAWKEVLTREGTNTIRGTKYDAIVIALLVDEHHKSFITTGGFDGFYTYFAADGFTYGSRKENWKNLKQFSLESSSIFIPSVGPGYIDTRVRPWNSQNTRNRLNGDYYDKGMNHALEINPSIISITSFNEWHEGTQIEKAVHKEYLDFKYLDYSPQEPDFYLKLTRKWVHKFMRRKRVQSL</sequence>
<keyword evidence="3" id="KW-0812">Transmembrane</keyword>
<name>B3S9T5_TRIAD</name>
<dbReference type="AlphaFoldDB" id="B3S9T5"/>
<protein>
    <recommendedName>
        <fullName evidence="11">Mannosidase endo-alpha</fullName>
    </recommendedName>
</protein>
<dbReference type="Pfam" id="PF16317">
    <property type="entry name" value="Glyco_hydro_99"/>
    <property type="match status" value="1"/>
</dbReference>
<dbReference type="PANTHER" id="PTHR13572">
    <property type="entry name" value="ENDO-ALPHA-1,2-MANNOSIDASE"/>
    <property type="match status" value="1"/>
</dbReference>
<dbReference type="eggNOG" id="ENOG502QPJV">
    <property type="taxonomic scope" value="Eukaryota"/>
</dbReference>
<comment type="similarity">
    <text evidence="2">Belongs to the glycosyl hydrolase 99 family.</text>
</comment>
<keyword evidence="8" id="KW-0472">Membrane</keyword>
<organism evidence="9 10">
    <name type="scientific">Trichoplax adhaerens</name>
    <name type="common">Trichoplax reptans</name>
    <dbReference type="NCBI Taxonomy" id="10228"/>
    <lineage>
        <taxon>Eukaryota</taxon>
        <taxon>Metazoa</taxon>
        <taxon>Placozoa</taxon>
        <taxon>Uniplacotomia</taxon>
        <taxon>Trichoplacea</taxon>
        <taxon>Trichoplacidae</taxon>
        <taxon>Trichoplax</taxon>
    </lineage>
</organism>
<dbReference type="FunCoup" id="B3S9T5">
    <property type="interactions" value="1247"/>
</dbReference>
<dbReference type="CDD" id="cd11574">
    <property type="entry name" value="GH99"/>
    <property type="match status" value="1"/>
</dbReference>
<evidence type="ECO:0000256" key="6">
    <source>
        <dbReference type="ARBA" id="ARBA00022989"/>
    </source>
</evidence>
<keyword evidence="6" id="KW-1133">Transmembrane helix</keyword>
<reference evidence="9 10" key="1">
    <citation type="journal article" date="2008" name="Nature">
        <title>The Trichoplax genome and the nature of placozoans.</title>
        <authorList>
            <person name="Srivastava M."/>
            <person name="Begovic E."/>
            <person name="Chapman J."/>
            <person name="Putnam N.H."/>
            <person name="Hellsten U."/>
            <person name="Kawashima T."/>
            <person name="Kuo A."/>
            <person name="Mitros T."/>
            <person name="Salamov A."/>
            <person name="Carpenter M.L."/>
            <person name="Signorovitch A.Y."/>
            <person name="Moreno M.A."/>
            <person name="Kamm K."/>
            <person name="Grimwood J."/>
            <person name="Schmutz J."/>
            <person name="Shapiro H."/>
            <person name="Grigoriev I.V."/>
            <person name="Buss L.W."/>
            <person name="Schierwater B."/>
            <person name="Dellaporta S.L."/>
            <person name="Rokhsar D.S."/>
        </authorList>
    </citation>
    <scope>NUCLEOTIDE SEQUENCE [LARGE SCALE GENOMIC DNA]</scope>
    <source>
        <strain evidence="9 10">Grell-BS-1999</strain>
    </source>
</reference>
<keyword evidence="4" id="KW-0378">Hydrolase</keyword>
<keyword evidence="5" id="KW-0735">Signal-anchor</keyword>
<accession>B3S9T5</accession>